<dbReference type="InterPro" id="IPR008173">
    <property type="entry name" value="Adenylyl_cyclase_CyaB"/>
</dbReference>
<reference evidence="2 3" key="1">
    <citation type="submission" date="2020-08" db="EMBL/GenBank/DDBJ databases">
        <title>Sequencing the genomes of 1000 actinobacteria strains.</title>
        <authorList>
            <person name="Klenk H.-P."/>
        </authorList>
    </citation>
    <scope>NUCLEOTIDE SEQUENCE [LARGE SCALE GENOMIC DNA]</scope>
    <source>
        <strain evidence="2 3">DSM 43582</strain>
    </source>
</reference>
<keyword evidence="3" id="KW-1185">Reference proteome</keyword>
<dbReference type="RefSeq" id="WP_040744672.1">
    <property type="nucleotide sequence ID" value="NZ_JACHIT010000001.1"/>
</dbReference>
<feature type="domain" description="CYTH" evidence="1">
    <location>
        <begin position="1"/>
        <end position="181"/>
    </location>
</feature>
<dbReference type="PANTHER" id="PTHR21028">
    <property type="entry name" value="SI:CH211-156B7.4"/>
    <property type="match status" value="1"/>
</dbReference>
<gene>
    <name evidence="2" type="ORF">BJY24_002466</name>
</gene>
<evidence type="ECO:0000259" key="1">
    <source>
        <dbReference type="PROSITE" id="PS51707"/>
    </source>
</evidence>
<sequence length="185" mass="20729">MIEAEYKARLADPDRVRGLLNGKANPDRVSYQDTYFDREDGSLTSRDQELRLRTVSGNKGSEHLLTFKDATVDQETGSKPEFETLVGERESAEEIIKHLGFRPDISFTKNCENYRYAAAGRDVLATVVTVPEIDGVFLEIETLVPDGELDSALADLRGELAELGISPDQWTTELYTDAVRKSRNQ</sequence>
<name>A0A7W9PCI8_9NOCA</name>
<keyword evidence="2" id="KW-0456">Lyase</keyword>
<evidence type="ECO:0000313" key="2">
    <source>
        <dbReference type="EMBL" id="MBB5913599.1"/>
    </source>
</evidence>
<dbReference type="EMBL" id="JACHIT010000001">
    <property type="protein sequence ID" value="MBB5913599.1"/>
    <property type="molecule type" value="Genomic_DNA"/>
</dbReference>
<dbReference type="EC" id="4.6.1.1" evidence="2"/>
<dbReference type="Pfam" id="PF01928">
    <property type="entry name" value="CYTH"/>
    <property type="match status" value="1"/>
</dbReference>
<comment type="caution">
    <text evidence="2">The sequence shown here is derived from an EMBL/GenBank/DDBJ whole genome shotgun (WGS) entry which is preliminary data.</text>
</comment>
<dbReference type="PANTHER" id="PTHR21028:SF2">
    <property type="entry name" value="CYTH DOMAIN-CONTAINING PROTEIN"/>
    <property type="match status" value="1"/>
</dbReference>
<proteinExistence type="predicted"/>
<dbReference type="SMART" id="SM01118">
    <property type="entry name" value="CYTH"/>
    <property type="match status" value="1"/>
</dbReference>
<organism evidence="2 3">
    <name type="scientific">Nocardia transvalensis</name>
    <dbReference type="NCBI Taxonomy" id="37333"/>
    <lineage>
        <taxon>Bacteria</taxon>
        <taxon>Bacillati</taxon>
        <taxon>Actinomycetota</taxon>
        <taxon>Actinomycetes</taxon>
        <taxon>Mycobacteriales</taxon>
        <taxon>Nocardiaceae</taxon>
        <taxon>Nocardia</taxon>
    </lineage>
</organism>
<dbReference type="AlphaFoldDB" id="A0A7W9PCI8"/>
<dbReference type="Gene3D" id="2.40.320.10">
    <property type="entry name" value="Hypothetical Protein Pfu-838710-001"/>
    <property type="match status" value="1"/>
</dbReference>
<dbReference type="PROSITE" id="PS51707">
    <property type="entry name" value="CYTH"/>
    <property type="match status" value="1"/>
</dbReference>
<protein>
    <submittedName>
        <fullName evidence="2">Adenylate cyclase class 2</fullName>
        <ecNumber evidence="2">4.6.1.1</ecNumber>
    </submittedName>
</protein>
<dbReference type="InterPro" id="IPR033469">
    <property type="entry name" value="CYTH-like_dom_sf"/>
</dbReference>
<dbReference type="Proteomes" id="UP000540412">
    <property type="component" value="Unassembled WGS sequence"/>
</dbReference>
<dbReference type="CDD" id="cd07890">
    <property type="entry name" value="CYTH-like_AC_IV-like"/>
    <property type="match status" value="1"/>
</dbReference>
<evidence type="ECO:0000313" key="3">
    <source>
        <dbReference type="Proteomes" id="UP000540412"/>
    </source>
</evidence>
<accession>A0A7W9PCI8</accession>
<dbReference type="InterPro" id="IPR023577">
    <property type="entry name" value="CYTH_domain"/>
</dbReference>
<dbReference type="GO" id="GO:0004016">
    <property type="term" value="F:adenylate cyclase activity"/>
    <property type="evidence" value="ECO:0007669"/>
    <property type="project" value="UniProtKB-EC"/>
</dbReference>
<dbReference type="SUPFAM" id="SSF55154">
    <property type="entry name" value="CYTH-like phosphatases"/>
    <property type="match status" value="1"/>
</dbReference>